<dbReference type="CDD" id="cd02230">
    <property type="entry name" value="cupin_HP0902-like"/>
    <property type="match status" value="1"/>
</dbReference>
<proteinExistence type="predicted"/>
<dbReference type="Proteomes" id="UP001054811">
    <property type="component" value="Chromosome"/>
</dbReference>
<organism evidence="1 2">
    <name type="scientific">Microbacterium elymi</name>
    <dbReference type="NCBI Taxonomy" id="2909587"/>
    <lineage>
        <taxon>Bacteria</taxon>
        <taxon>Bacillati</taxon>
        <taxon>Actinomycetota</taxon>
        <taxon>Actinomycetes</taxon>
        <taxon>Micrococcales</taxon>
        <taxon>Microbacteriaceae</taxon>
        <taxon>Microbacterium</taxon>
    </lineage>
</organism>
<name>A0ABY5NGY1_9MICO</name>
<evidence type="ECO:0000313" key="1">
    <source>
        <dbReference type="EMBL" id="UUT34403.1"/>
    </source>
</evidence>
<dbReference type="RefSeq" id="WP_259610919.1">
    <property type="nucleotide sequence ID" value="NZ_CP091139.2"/>
</dbReference>
<dbReference type="PANTHER" id="PTHR37694">
    <property type="entry name" value="SLR8022 PROTEIN"/>
    <property type="match status" value="1"/>
</dbReference>
<dbReference type="InterPro" id="IPR011051">
    <property type="entry name" value="RmlC_Cupin_sf"/>
</dbReference>
<evidence type="ECO:0000313" key="2">
    <source>
        <dbReference type="Proteomes" id="UP001054811"/>
    </source>
</evidence>
<gene>
    <name evidence="1" type="ORF">L2X98_27735</name>
</gene>
<dbReference type="Gene3D" id="2.60.120.10">
    <property type="entry name" value="Jelly Rolls"/>
    <property type="match status" value="1"/>
</dbReference>
<dbReference type="SUPFAM" id="SSF51182">
    <property type="entry name" value="RmlC-like cupins"/>
    <property type="match status" value="1"/>
</dbReference>
<sequence>MSQKISLIAQARQQLSLAAHAPSGRSAKTIFGGHERMLRQTVIALCARRELEEHNNPGEATLHVIQGHIRLIAGSTVWEGLPGDFLIVPTARHSVQAVEDSAFVLTVVKTV</sequence>
<dbReference type="InterPro" id="IPR014710">
    <property type="entry name" value="RmlC-like_jellyroll"/>
</dbReference>
<dbReference type="PANTHER" id="PTHR37694:SF1">
    <property type="entry name" value="SLR8022 PROTEIN"/>
    <property type="match status" value="1"/>
</dbReference>
<protein>
    <submittedName>
        <fullName evidence="1">Cupin domain-containing protein</fullName>
    </submittedName>
</protein>
<accession>A0ABY5NGY1</accession>
<dbReference type="EMBL" id="CP091139">
    <property type="protein sequence ID" value="UUT34403.1"/>
    <property type="molecule type" value="Genomic_DNA"/>
</dbReference>
<reference evidence="1" key="1">
    <citation type="submission" date="2022-01" db="EMBL/GenBank/DDBJ databases">
        <title>Microbacterium eymi and Microbacterium rhizovicinus sp. nov., isolated from the rhizospheric soil of Elymus tsukushiensis, a plant native to the Dokdo Islands, Republic of Korea.</title>
        <authorList>
            <person name="Hwang Y.J."/>
        </authorList>
    </citation>
    <scope>NUCLEOTIDE SEQUENCE</scope>
    <source>
        <strain evidence="1">KUDC0405</strain>
    </source>
</reference>
<keyword evidence="2" id="KW-1185">Reference proteome</keyword>